<proteinExistence type="predicted"/>
<reference evidence="1" key="1">
    <citation type="submission" date="2012-10" db="EMBL/GenBank/DDBJ databases">
        <authorList>
            <person name="Harkins D.M."/>
            <person name="Durkin A.S."/>
            <person name="Brinkac L.M."/>
            <person name="Haft D.H."/>
            <person name="Selengut J.D."/>
            <person name="Sanka R."/>
            <person name="DePew J."/>
            <person name="Purushe J."/>
            <person name="Matthias M.A."/>
            <person name="Vinetz J.M."/>
            <person name="Sutton G.G."/>
            <person name="Nierman W.C."/>
            <person name="Fouts D.E."/>
        </authorList>
    </citation>
    <scope>NUCLEOTIDE SEQUENCE [LARGE SCALE GENOMIC DNA]</scope>
    <source>
        <strain evidence="1">MOR084</strain>
    </source>
</reference>
<organism evidence="1 2">
    <name type="scientific">Leptospira santarosai str. MOR084</name>
    <dbReference type="NCBI Taxonomy" id="1049984"/>
    <lineage>
        <taxon>Bacteria</taxon>
        <taxon>Pseudomonadati</taxon>
        <taxon>Spirochaetota</taxon>
        <taxon>Spirochaetia</taxon>
        <taxon>Leptospirales</taxon>
        <taxon>Leptospiraceae</taxon>
        <taxon>Leptospira</taxon>
    </lineage>
</organism>
<accession>A0A0E2BBY7</accession>
<evidence type="ECO:0000313" key="2">
    <source>
        <dbReference type="Proteomes" id="UP000006329"/>
    </source>
</evidence>
<keyword evidence="2" id="KW-1185">Reference proteome</keyword>
<comment type="caution">
    <text evidence="1">The sequence shown here is derived from an EMBL/GenBank/DDBJ whole genome shotgun (WGS) entry which is preliminary data.</text>
</comment>
<dbReference type="RefSeq" id="WP_004476738.1">
    <property type="nucleotide sequence ID" value="NZ_AHON02000072.1"/>
</dbReference>
<dbReference type="EMBL" id="AHON02000072">
    <property type="protein sequence ID" value="EKO32399.1"/>
    <property type="molecule type" value="Genomic_DNA"/>
</dbReference>
<evidence type="ECO:0000313" key="1">
    <source>
        <dbReference type="EMBL" id="EKO32399.1"/>
    </source>
</evidence>
<protein>
    <submittedName>
        <fullName evidence="1">Uncharacterized protein</fullName>
    </submittedName>
</protein>
<gene>
    <name evidence="1" type="ORF">LEP1GSC179_0060</name>
</gene>
<name>A0A0E2BBY7_9LEPT</name>
<sequence length="236" mass="27601">MNLVNKISLTRILLIILLFTTNYCVILKKNDPEQWKTAWTQFESTLSLGKKIKLIDHYDRKLFNFPALNTKFGKQFKIKSLAGMTSFIPKEKAQSLRNVKSPMEVMNLDTYSSSIPILIYIEPKNKNNQYEFKGEEIIQKSGKKILKLENSNDTCTVVALIETKLYYKEFFNELLSKEVISQKQYNLYTDFKSIEDCSLIENEFDKIDCRVRQNVKVGFQSYLESEIPLPLLKCKF</sequence>
<dbReference type="Proteomes" id="UP000006329">
    <property type="component" value="Unassembled WGS sequence"/>
</dbReference>
<dbReference type="AlphaFoldDB" id="A0A0E2BBY7"/>